<proteinExistence type="predicted"/>
<accession>T1IJX2</accession>
<name>T1IJX2_STRMM</name>
<protein>
    <submittedName>
        <fullName evidence="1">Uncharacterized protein</fullName>
    </submittedName>
</protein>
<dbReference type="Proteomes" id="UP000014500">
    <property type="component" value="Unassembled WGS sequence"/>
</dbReference>
<dbReference type="AlphaFoldDB" id="T1IJX2"/>
<reference evidence="1" key="2">
    <citation type="submission" date="2015-02" db="UniProtKB">
        <authorList>
            <consortium name="EnsemblMetazoa"/>
        </authorList>
    </citation>
    <scope>IDENTIFICATION</scope>
</reference>
<reference evidence="2" key="1">
    <citation type="submission" date="2011-05" db="EMBL/GenBank/DDBJ databases">
        <authorList>
            <person name="Richards S.R."/>
            <person name="Qu J."/>
            <person name="Jiang H."/>
            <person name="Jhangiani S.N."/>
            <person name="Agravi P."/>
            <person name="Goodspeed R."/>
            <person name="Gross S."/>
            <person name="Mandapat C."/>
            <person name="Jackson L."/>
            <person name="Mathew T."/>
            <person name="Pu L."/>
            <person name="Thornton R."/>
            <person name="Saada N."/>
            <person name="Wilczek-Boney K.B."/>
            <person name="Lee S."/>
            <person name="Kovar C."/>
            <person name="Wu Y."/>
            <person name="Scherer S.E."/>
            <person name="Worley K.C."/>
            <person name="Muzny D.M."/>
            <person name="Gibbs R."/>
        </authorList>
    </citation>
    <scope>NUCLEOTIDE SEQUENCE</scope>
    <source>
        <strain evidence="2">Brora</strain>
    </source>
</reference>
<keyword evidence="2" id="KW-1185">Reference proteome</keyword>
<sequence length="74" mass="8119">MPEPVNKDKCICQICTCGRHRCPHNPGGLLRLGNDDSEGHSKEYNALYNKNSAYSGKFLCPAGGQLKDSIEQPI</sequence>
<organism evidence="1 2">
    <name type="scientific">Strigamia maritima</name>
    <name type="common">European centipede</name>
    <name type="synonym">Geophilus maritimus</name>
    <dbReference type="NCBI Taxonomy" id="126957"/>
    <lineage>
        <taxon>Eukaryota</taxon>
        <taxon>Metazoa</taxon>
        <taxon>Ecdysozoa</taxon>
        <taxon>Arthropoda</taxon>
        <taxon>Myriapoda</taxon>
        <taxon>Chilopoda</taxon>
        <taxon>Pleurostigmophora</taxon>
        <taxon>Geophilomorpha</taxon>
        <taxon>Linotaeniidae</taxon>
        <taxon>Strigamia</taxon>
    </lineage>
</organism>
<dbReference type="HOGENOM" id="CLU_2695025_0_0_1"/>
<dbReference type="EnsemblMetazoa" id="SMAR001199-RA">
    <property type="protein sequence ID" value="SMAR001199-PA"/>
    <property type="gene ID" value="SMAR001199"/>
</dbReference>
<evidence type="ECO:0000313" key="2">
    <source>
        <dbReference type="Proteomes" id="UP000014500"/>
    </source>
</evidence>
<dbReference type="EMBL" id="JH430362">
    <property type="status" value="NOT_ANNOTATED_CDS"/>
    <property type="molecule type" value="Genomic_DNA"/>
</dbReference>
<evidence type="ECO:0000313" key="1">
    <source>
        <dbReference type="EnsemblMetazoa" id="SMAR001199-PA"/>
    </source>
</evidence>